<dbReference type="WBParaSite" id="PSAMB.scaffold1770size27954.g14911.t1">
    <property type="protein sequence ID" value="PSAMB.scaffold1770size27954.g14911.t1"/>
    <property type="gene ID" value="PSAMB.scaffold1770size27954.g14911"/>
</dbReference>
<name>A0A914VBR9_9BILA</name>
<dbReference type="Proteomes" id="UP000887566">
    <property type="component" value="Unplaced"/>
</dbReference>
<proteinExistence type="predicted"/>
<organism evidence="1 2">
    <name type="scientific">Plectus sambesii</name>
    <dbReference type="NCBI Taxonomy" id="2011161"/>
    <lineage>
        <taxon>Eukaryota</taxon>
        <taxon>Metazoa</taxon>
        <taxon>Ecdysozoa</taxon>
        <taxon>Nematoda</taxon>
        <taxon>Chromadorea</taxon>
        <taxon>Plectida</taxon>
        <taxon>Plectina</taxon>
        <taxon>Plectoidea</taxon>
        <taxon>Plectidae</taxon>
        <taxon>Plectus</taxon>
    </lineage>
</organism>
<accession>A0A914VBR9</accession>
<keyword evidence="1" id="KW-1185">Reference proteome</keyword>
<reference evidence="2" key="1">
    <citation type="submission" date="2022-11" db="UniProtKB">
        <authorList>
            <consortium name="WormBaseParasite"/>
        </authorList>
    </citation>
    <scope>IDENTIFICATION</scope>
</reference>
<evidence type="ECO:0000313" key="1">
    <source>
        <dbReference type="Proteomes" id="UP000887566"/>
    </source>
</evidence>
<sequence>MSANDEKRNGSDCINEADQRDTFANAIPSLSRRGCFCLLPFGPEPVRSSLINQVIPDSSAIPPLSRRGCFCLLPFGPEPVRSSLINQVIPDSSNKTLLTPCLVWTLGLHVSTPFRTLRLKPSTDPGLLLAGLQAPATTPGRSMLHFISFSHILRFCAFRKERLD</sequence>
<evidence type="ECO:0000313" key="2">
    <source>
        <dbReference type="WBParaSite" id="PSAMB.scaffold1770size27954.g14911.t1"/>
    </source>
</evidence>
<protein>
    <submittedName>
        <fullName evidence="2">Uncharacterized protein</fullName>
    </submittedName>
</protein>
<dbReference type="AlphaFoldDB" id="A0A914VBR9"/>